<gene>
    <name evidence="6" type="primary">cbiE</name>
    <name evidence="6" type="ORF">CBU02nite_04220</name>
</gene>
<protein>
    <submittedName>
        <fullName evidence="6">Precorrin-6y C5,15-methyltransferase (Decarboxylating) subunit CbiE</fullName>
    </submittedName>
</protein>
<dbReference type="InterPro" id="IPR012818">
    <property type="entry name" value="CbiE"/>
</dbReference>
<organism evidence="6 7">
    <name type="scientific">Clostridium butyricum</name>
    <dbReference type="NCBI Taxonomy" id="1492"/>
    <lineage>
        <taxon>Bacteria</taxon>
        <taxon>Bacillati</taxon>
        <taxon>Bacillota</taxon>
        <taxon>Clostridia</taxon>
        <taxon>Eubacteriales</taxon>
        <taxon>Clostridiaceae</taxon>
        <taxon>Clostridium</taxon>
    </lineage>
</organism>
<evidence type="ECO:0000256" key="1">
    <source>
        <dbReference type="ARBA" id="ARBA00004953"/>
    </source>
</evidence>
<keyword evidence="4 6" id="KW-0808">Transferase</keyword>
<dbReference type="Proteomes" id="UP000321089">
    <property type="component" value="Unassembled WGS sequence"/>
</dbReference>
<dbReference type="AlphaFoldDB" id="A0A0Q0TM70"/>
<keyword evidence="2" id="KW-0169">Cobalamin biosynthesis</keyword>
<evidence type="ECO:0000256" key="4">
    <source>
        <dbReference type="ARBA" id="ARBA00022679"/>
    </source>
</evidence>
<dbReference type="InterPro" id="IPR035996">
    <property type="entry name" value="4pyrrol_Methylase_sf"/>
</dbReference>
<dbReference type="PANTHER" id="PTHR43182">
    <property type="entry name" value="COBALT-PRECORRIN-6B C(15)-METHYLTRANSFERASE (DECARBOXYLATING)"/>
    <property type="match status" value="1"/>
</dbReference>
<accession>A0A0Q0TM70</accession>
<dbReference type="Gene3D" id="3.40.1010.10">
    <property type="entry name" value="Cobalt-precorrin-4 Transmethylase, Domain 1"/>
    <property type="match status" value="1"/>
</dbReference>
<dbReference type="NCBIfam" id="TIGR02467">
    <property type="entry name" value="CbiE"/>
    <property type="match status" value="1"/>
</dbReference>
<dbReference type="InterPro" id="IPR050714">
    <property type="entry name" value="Cobalamin_biosynth_MTase"/>
</dbReference>
<dbReference type="CDD" id="cd11644">
    <property type="entry name" value="Precorrin-6Y-MT"/>
    <property type="match status" value="1"/>
</dbReference>
<evidence type="ECO:0000313" key="7">
    <source>
        <dbReference type="Proteomes" id="UP000321089"/>
    </source>
</evidence>
<sequence>MIYIVGIGPGHPDYILPKAVKVMEQCDLIIGFKRAIDSLEFIPTEKVYMNKLSDLDKYICNNKIYEEYPNDNDAENSIKKIAVIASGDPTFYGITNYIKVKSKEELEIIPGISSFQYLTSKVKLPWNNAYLGSLHGRKDEFLTKVNEHEVSIWLTDKYNTPSVLCKTLYEEKIECSVVIGENLSYDDEVINMGKPLEFTDKNFSDLNVFIVHKTLLKK</sequence>
<dbReference type="PANTHER" id="PTHR43182:SF1">
    <property type="entry name" value="COBALT-PRECORRIN-7 C(5)-METHYLTRANSFERASE"/>
    <property type="match status" value="1"/>
</dbReference>
<keyword evidence="5" id="KW-0949">S-adenosyl-L-methionine</keyword>
<dbReference type="GO" id="GO:0009236">
    <property type="term" value="P:cobalamin biosynthetic process"/>
    <property type="evidence" value="ECO:0007669"/>
    <property type="project" value="UniProtKB-UniPathway"/>
</dbReference>
<dbReference type="InterPro" id="IPR014777">
    <property type="entry name" value="4pyrrole_Mease_sub1"/>
</dbReference>
<dbReference type="Pfam" id="PF00590">
    <property type="entry name" value="TP_methylase"/>
    <property type="match status" value="1"/>
</dbReference>
<dbReference type="GO" id="GO:0008276">
    <property type="term" value="F:protein methyltransferase activity"/>
    <property type="evidence" value="ECO:0007669"/>
    <property type="project" value="InterPro"/>
</dbReference>
<name>A0A0Q0TM70_CLOBU</name>
<dbReference type="UniPathway" id="UPA00148"/>
<proteinExistence type="predicted"/>
<evidence type="ECO:0000256" key="5">
    <source>
        <dbReference type="ARBA" id="ARBA00022691"/>
    </source>
</evidence>
<evidence type="ECO:0000256" key="2">
    <source>
        <dbReference type="ARBA" id="ARBA00022573"/>
    </source>
</evidence>
<reference evidence="6 7" key="1">
    <citation type="submission" date="2019-07" db="EMBL/GenBank/DDBJ databases">
        <title>Whole genome shotgun sequence of Clostridium butyricum NBRC 3858.</title>
        <authorList>
            <person name="Hosoyama A."/>
            <person name="Uohara A."/>
            <person name="Ohji S."/>
            <person name="Ichikawa N."/>
        </authorList>
    </citation>
    <scope>NUCLEOTIDE SEQUENCE [LARGE SCALE GENOMIC DNA]</scope>
    <source>
        <strain evidence="6 7">NBRC 3858</strain>
    </source>
</reference>
<keyword evidence="3 6" id="KW-0489">Methyltransferase</keyword>
<evidence type="ECO:0000313" key="6">
    <source>
        <dbReference type="EMBL" id="GEQ19916.1"/>
    </source>
</evidence>
<dbReference type="InterPro" id="IPR000878">
    <property type="entry name" value="4pyrrol_Mease"/>
</dbReference>
<comment type="caution">
    <text evidence="6">The sequence shown here is derived from an EMBL/GenBank/DDBJ whole genome shotgun (WGS) entry which is preliminary data.</text>
</comment>
<dbReference type="GO" id="GO:0032259">
    <property type="term" value="P:methylation"/>
    <property type="evidence" value="ECO:0007669"/>
    <property type="project" value="UniProtKB-KW"/>
</dbReference>
<dbReference type="EMBL" id="BKBC01000003">
    <property type="protein sequence ID" value="GEQ19916.1"/>
    <property type="molecule type" value="Genomic_DNA"/>
</dbReference>
<dbReference type="RefSeq" id="WP_035767623.1">
    <property type="nucleotide sequence ID" value="NZ_BKBC01000003.1"/>
</dbReference>
<dbReference type="SUPFAM" id="SSF53790">
    <property type="entry name" value="Tetrapyrrole methylase"/>
    <property type="match status" value="1"/>
</dbReference>
<comment type="pathway">
    <text evidence="1">Cofactor biosynthesis; adenosylcobalamin biosynthesis.</text>
</comment>
<evidence type="ECO:0000256" key="3">
    <source>
        <dbReference type="ARBA" id="ARBA00022603"/>
    </source>
</evidence>